<accession>A0ABU8HI58</accession>
<evidence type="ECO:0000256" key="1">
    <source>
        <dbReference type="ARBA" id="ARBA00004651"/>
    </source>
</evidence>
<evidence type="ECO:0000256" key="3">
    <source>
        <dbReference type="ARBA" id="ARBA00022692"/>
    </source>
</evidence>
<name>A0ABU8HI58_9BACI</name>
<feature type="transmembrane region" description="Helical" evidence="6">
    <location>
        <begin position="12"/>
        <end position="35"/>
    </location>
</feature>
<comment type="subcellular location">
    <subcellularLocation>
        <location evidence="1">Cell membrane</location>
        <topology evidence="1">Multi-pass membrane protein</topology>
    </subcellularLocation>
</comment>
<feature type="transmembrane region" description="Helical" evidence="6">
    <location>
        <begin position="494"/>
        <end position="514"/>
    </location>
</feature>
<comment type="caution">
    <text evidence="7">The sequence shown here is derived from an EMBL/GenBank/DDBJ whole genome shotgun (WGS) entry which is preliminary data.</text>
</comment>
<evidence type="ECO:0000256" key="2">
    <source>
        <dbReference type="ARBA" id="ARBA00022475"/>
    </source>
</evidence>
<evidence type="ECO:0000256" key="5">
    <source>
        <dbReference type="ARBA" id="ARBA00023136"/>
    </source>
</evidence>
<dbReference type="InterPro" id="IPR002797">
    <property type="entry name" value="Polysacc_synth"/>
</dbReference>
<feature type="transmembrane region" description="Helical" evidence="6">
    <location>
        <begin position="339"/>
        <end position="363"/>
    </location>
</feature>
<feature type="transmembrane region" description="Helical" evidence="6">
    <location>
        <begin position="401"/>
        <end position="420"/>
    </location>
</feature>
<keyword evidence="5 6" id="KW-0472">Membrane</keyword>
<keyword evidence="3 6" id="KW-0812">Transmembrane</keyword>
<dbReference type="PANTHER" id="PTHR30250:SF21">
    <property type="entry name" value="LIPID II FLIPPASE MURJ"/>
    <property type="match status" value="1"/>
</dbReference>
<evidence type="ECO:0000313" key="7">
    <source>
        <dbReference type="EMBL" id="MEI5908809.1"/>
    </source>
</evidence>
<keyword evidence="4 6" id="KW-1133">Transmembrane helix</keyword>
<proteinExistence type="predicted"/>
<evidence type="ECO:0000256" key="4">
    <source>
        <dbReference type="ARBA" id="ARBA00022989"/>
    </source>
</evidence>
<feature type="transmembrane region" description="Helical" evidence="6">
    <location>
        <begin position="426"/>
        <end position="447"/>
    </location>
</feature>
<sequence>MSSKLFRGTLILSLGTYISKFLGLFYVIPFYALIGGEDNAALFSYGYTPYTIFLSIATAGVPLAVSKFISKYNTLGEYEVGRKLFKSGLLVMVLTGIASFIVMYAFAPYFADITIAYNDEQKVKVEDVTTVIRAVSFALLIIPFMSLIRGFFQGHQSMGPSAVSQVVEQIVRIVFLLAGVFFVLKVMNGSLTTAIALATFAAFVGGVASLAVLMWYWIKRKPKLDALPSKSPGTLTISYRDMYKEILVYSVPFVFVGLANPLFQVIDQFTVNKAMGAIGLAADADRFFGILNFSSHKLVIIPVSLATAFSMTLIPLVTESFVKGSRTELKHQIDQTFQVLMYLTIPAAIGISILAEPAYTIFYDHSIDGTMVLRAYAPVAILFALFAVTAAILQGINEQKYTILSLLIGLLVKLVLNIPLIEKFQIYGAIIATTLGYLIAIIINLFVIKHYAKYNFKMVSRRVMLMGIFNIVMAIVVWIVYTLLQLLLNPANTLSAVVIVTICGTIGASLYFYLGFRSYLIDKLFGDRAIKLRRKLGLGS</sequence>
<dbReference type="RefSeq" id="WP_336588255.1">
    <property type="nucleotide sequence ID" value="NZ_JBBAXC010000016.1"/>
</dbReference>
<feature type="transmembrane region" description="Helical" evidence="6">
    <location>
        <begin position="246"/>
        <end position="266"/>
    </location>
</feature>
<organism evidence="7 8">
    <name type="scientific">Bacillus spongiae</name>
    <dbReference type="NCBI Taxonomy" id="2683610"/>
    <lineage>
        <taxon>Bacteria</taxon>
        <taxon>Bacillati</taxon>
        <taxon>Bacillota</taxon>
        <taxon>Bacilli</taxon>
        <taxon>Bacillales</taxon>
        <taxon>Bacillaceae</taxon>
        <taxon>Bacillus</taxon>
    </lineage>
</organism>
<dbReference type="Pfam" id="PF01943">
    <property type="entry name" value="Polysacc_synt"/>
    <property type="match status" value="1"/>
</dbReference>
<dbReference type="InterPro" id="IPR050833">
    <property type="entry name" value="Poly_Biosynth_Transport"/>
</dbReference>
<feature type="transmembrane region" description="Helical" evidence="6">
    <location>
        <begin position="298"/>
        <end position="318"/>
    </location>
</feature>
<feature type="transmembrane region" description="Helical" evidence="6">
    <location>
        <begin position="468"/>
        <end position="488"/>
    </location>
</feature>
<protein>
    <submittedName>
        <fullName evidence="7">Polysaccharide biosynthesis protein</fullName>
    </submittedName>
</protein>
<evidence type="ECO:0000313" key="8">
    <source>
        <dbReference type="Proteomes" id="UP001312865"/>
    </source>
</evidence>
<reference evidence="7 8" key="1">
    <citation type="journal article" date="2018" name="J. Microbiol.">
        <title>Bacillus spongiae sp. nov., isolated from sponge of Jeju Island.</title>
        <authorList>
            <person name="Lee G.E."/>
            <person name="Im W.T."/>
            <person name="Park J.S."/>
        </authorList>
    </citation>
    <scope>NUCLEOTIDE SEQUENCE [LARGE SCALE GENOMIC DNA]</scope>
    <source>
        <strain evidence="7 8">135PIL107-10</strain>
    </source>
</reference>
<feature type="transmembrane region" description="Helical" evidence="6">
    <location>
        <begin position="47"/>
        <end position="69"/>
    </location>
</feature>
<dbReference type="InterPro" id="IPR024923">
    <property type="entry name" value="PG_synth_SpoVB"/>
</dbReference>
<gene>
    <name evidence="7" type="ORF">WAK64_17310</name>
</gene>
<feature type="transmembrane region" description="Helical" evidence="6">
    <location>
        <begin position="193"/>
        <end position="218"/>
    </location>
</feature>
<dbReference type="Proteomes" id="UP001312865">
    <property type="component" value="Unassembled WGS sequence"/>
</dbReference>
<dbReference type="EMBL" id="JBBAXC010000016">
    <property type="protein sequence ID" value="MEI5908809.1"/>
    <property type="molecule type" value="Genomic_DNA"/>
</dbReference>
<feature type="transmembrane region" description="Helical" evidence="6">
    <location>
        <begin position="131"/>
        <end position="148"/>
    </location>
</feature>
<dbReference type="PANTHER" id="PTHR30250">
    <property type="entry name" value="PST FAMILY PREDICTED COLANIC ACID TRANSPORTER"/>
    <property type="match status" value="1"/>
</dbReference>
<feature type="transmembrane region" description="Helical" evidence="6">
    <location>
        <begin position="169"/>
        <end position="187"/>
    </location>
</feature>
<dbReference type="CDD" id="cd13124">
    <property type="entry name" value="MATE_SpoVB_like"/>
    <property type="match status" value="1"/>
</dbReference>
<feature type="transmembrane region" description="Helical" evidence="6">
    <location>
        <begin position="375"/>
        <end position="394"/>
    </location>
</feature>
<keyword evidence="2" id="KW-1003">Cell membrane</keyword>
<dbReference type="PIRSF" id="PIRSF038958">
    <property type="entry name" value="PG_synth_SpoVB"/>
    <property type="match status" value="1"/>
</dbReference>
<keyword evidence="8" id="KW-1185">Reference proteome</keyword>
<evidence type="ECO:0000256" key="6">
    <source>
        <dbReference type="SAM" id="Phobius"/>
    </source>
</evidence>
<feature type="transmembrane region" description="Helical" evidence="6">
    <location>
        <begin position="89"/>
        <end position="111"/>
    </location>
</feature>